<protein>
    <recommendedName>
        <fullName evidence="3">Lipoprotein</fullName>
    </recommendedName>
</protein>
<evidence type="ECO:0008006" key="3">
    <source>
        <dbReference type="Google" id="ProtNLM"/>
    </source>
</evidence>
<accession>A0ABM5Z6G5</accession>
<keyword evidence="2" id="KW-1185">Reference proteome</keyword>
<name>A0ABM5Z6G5_9BURK</name>
<reference evidence="1 2" key="1">
    <citation type="submission" date="2015-11" db="EMBL/GenBank/DDBJ databases">
        <title>Exploring the genomic traits of fungus-feeding bacterial genus Collimonas.</title>
        <authorList>
            <person name="Song C."/>
            <person name="Schmidt R."/>
            <person name="de Jager V."/>
            <person name="Krzyzanowska D."/>
            <person name="Jongedijk E."/>
            <person name="Cankar K."/>
            <person name="Beekwilder J."/>
            <person name="van Veen A."/>
            <person name="de Boer W."/>
            <person name="van Veen J.A."/>
            <person name="Garbeva P."/>
        </authorList>
    </citation>
    <scope>NUCLEOTIDE SEQUENCE [LARGE SCALE GENOMIC DNA]</scope>
    <source>
        <strain evidence="1 2">Ter291</strain>
    </source>
</reference>
<proteinExistence type="predicted"/>
<evidence type="ECO:0000313" key="2">
    <source>
        <dbReference type="Proteomes" id="UP000074914"/>
    </source>
</evidence>
<organism evidence="1 2">
    <name type="scientific">Collimonas pratensis</name>
    <dbReference type="NCBI Taxonomy" id="279113"/>
    <lineage>
        <taxon>Bacteria</taxon>
        <taxon>Pseudomonadati</taxon>
        <taxon>Pseudomonadota</taxon>
        <taxon>Betaproteobacteria</taxon>
        <taxon>Burkholderiales</taxon>
        <taxon>Oxalobacteraceae</taxon>
        <taxon>Collimonas</taxon>
    </lineage>
</organism>
<gene>
    <name evidence="1" type="ORF">CPter291_2344</name>
</gene>
<dbReference type="EMBL" id="CP013236">
    <property type="protein sequence ID" value="AMP14602.1"/>
    <property type="molecule type" value="Genomic_DNA"/>
</dbReference>
<evidence type="ECO:0000313" key="1">
    <source>
        <dbReference type="EMBL" id="AMP14602.1"/>
    </source>
</evidence>
<dbReference type="RefSeq" id="WP_156480018.1">
    <property type="nucleotide sequence ID" value="NZ_CP013236.1"/>
</dbReference>
<sequence length="165" mass="17881">MLQNIVVSLYCGLPFDNQLLGVKMRNGLLTLAVIVAVSACATPPTPINNARSVPMERIFRADALPLANSARAVFVRDGGSSGAAAYQQLYIDGKKAASLNPGEKIEFMLTPGQHVFGALPADVFNTQSLSTINQDLKADQTYFYRIQTEGNSLRATVQRFVPAYQ</sequence>
<dbReference type="Proteomes" id="UP000074914">
    <property type="component" value="Chromosome"/>
</dbReference>